<dbReference type="GO" id="GO:0016798">
    <property type="term" value="F:hydrolase activity, acting on glycosyl bonds"/>
    <property type="evidence" value="ECO:0007669"/>
    <property type="project" value="InterPro"/>
</dbReference>
<feature type="domain" description="CBM-cenC" evidence="3">
    <location>
        <begin position="553"/>
        <end position="687"/>
    </location>
</feature>
<dbReference type="EMBL" id="AHHD01000249">
    <property type="protein sequence ID" value="EKG17400.1"/>
    <property type="molecule type" value="Genomic_DNA"/>
</dbReference>
<reference evidence="4 5" key="1">
    <citation type="journal article" date="2012" name="BMC Genomics">
        <title>Tools to kill: Genome of one of the most destructive plant pathogenic fungi Macrophomina phaseolina.</title>
        <authorList>
            <person name="Islam M.S."/>
            <person name="Haque M.S."/>
            <person name="Islam M.M."/>
            <person name="Emdad E.M."/>
            <person name="Halim A."/>
            <person name="Hossen Q.M.M."/>
            <person name="Hossain M.Z."/>
            <person name="Ahmed B."/>
            <person name="Rahim S."/>
            <person name="Rahman M.S."/>
            <person name="Alam M.M."/>
            <person name="Hou S."/>
            <person name="Wan X."/>
            <person name="Saito J.A."/>
            <person name="Alam M."/>
        </authorList>
    </citation>
    <scope>NUCLEOTIDE SEQUENCE [LARGE SCALE GENOMIC DNA]</scope>
    <source>
        <strain evidence="4 5">MS6</strain>
    </source>
</reference>
<dbReference type="eggNOG" id="ENOG502RYBJ">
    <property type="taxonomic scope" value="Eukaryota"/>
</dbReference>
<dbReference type="Proteomes" id="UP000007129">
    <property type="component" value="Unassembled WGS sequence"/>
</dbReference>
<sequence>MRSLLVLQSLAIVAASQSTIAPTDVPADANRTPDALPLDFLRGVPAPTYSTIEGALSQDIPYASATAIAVASAEQAATPLSVFPAVTTVPINAAGEDISAATPTNAPERRDVEQNLEKRTACEVYPTVSNFYSIQTSGGVASFKADPTISSIASQATAPAGYFENFKNLPAANSAYGYLGYTVVEEYDTAACAVKCTEKEGCLAFNIFFERDPSVEPGTGCENPDPLVVIKCSFWGSALDKTTATNDGQWRAGFQVAIAGSNAYTSDAIAKPISGWDEPLKLNNAILNAPLRDCANTWTYMGYKLFNEGPYDVALCAAACDAQNEYNIAHPPTNGDNLALCAAFGTYQLTQNTKSGSKVLGQMCTMYTSAWDAQYAVNKVSYDDGIGANYTYSLSYFYSKNDRQPICSADLDYLASNGADFCTSFISYTPGVTRTVQSTTTPAVSTIYSTTTVRSTTTVFTTTVTQTVTAAIAKRDLDARTVAGAAIATPASITNWPASRISAACSKVATGSATATSIITAVAPLTTSFTTVTGYSTVLAATTSTSTAPAAPNMYTNGGFETGTLSSWTYDSGSGNTGGISSQTHHNGAYAFEFKKKSGTAEQYGGISQAFSTGLKKGKRYTYSFWAKHADANPSARCSVYWQGILGQGWWTGGVVITTVYASDWTRYSGTFTMPTNWDASGMYVSVSYCTGGDTANPGSFFMDDLYVAEVA</sequence>
<dbReference type="InterPro" id="IPR008979">
    <property type="entry name" value="Galactose-bd-like_sf"/>
</dbReference>
<dbReference type="SUPFAM" id="SSF49785">
    <property type="entry name" value="Galactose-binding domain-like"/>
    <property type="match status" value="1"/>
</dbReference>
<dbReference type="STRING" id="1126212.K2SKT3"/>
<feature type="chain" id="PRO_5003865070" evidence="2">
    <location>
        <begin position="17"/>
        <end position="712"/>
    </location>
</feature>
<organism evidence="4 5">
    <name type="scientific">Macrophomina phaseolina (strain MS6)</name>
    <name type="common">Charcoal rot fungus</name>
    <dbReference type="NCBI Taxonomy" id="1126212"/>
    <lineage>
        <taxon>Eukaryota</taxon>
        <taxon>Fungi</taxon>
        <taxon>Dikarya</taxon>
        <taxon>Ascomycota</taxon>
        <taxon>Pezizomycotina</taxon>
        <taxon>Dothideomycetes</taxon>
        <taxon>Dothideomycetes incertae sedis</taxon>
        <taxon>Botryosphaeriales</taxon>
        <taxon>Botryosphaeriaceae</taxon>
        <taxon>Macrophomina</taxon>
    </lineage>
</organism>
<dbReference type="PANTHER" id="PTHR36578:SF1">
    <property type="entry name" value="APPLE DOMAIN-CONTAINING PROTEIN"/>
    <property type="match status" value="1"/>
</dbReference>
<dbReference type="AlphaFoldDB" id="K2SKT3"/>
<dbReference type="HOGENOM" id="CLU_022878_3_0_1"/>
<dbReference type="InterPro" id="IPR003305">
    <property type="entry name" value="CenC_carb-bd"/>
</dbReference>
<comment type="caution">
    <text evidence="4">The sequence shown here is derived from an EMBL/GenBank/DDBJ whole genome shotgun (WGS) entry which is preliminary data.</text>
</comment>
<dbReference type="VEuPathDB" id="FungiDB:MPH_05468"/>
<evidence type="ECO:0000313" key="5">
    <source>
        <dbReference type="Proteomes" id="UP000007129"/>
    </source>
</evidence>
<evidence type="ECO:0000256" key="2">
    <source>
        <dbReference type="SAM" id="SignalP"/>
    </source>
</evidence>
<gene>
    <name evidence="4" type="ORF">MPH_05468</name>
</gene>
<keyword evidence="2" id="KW-0732">Signal</keyword>
<dbReference type="Pfam" id="PF02018">
    <property type="entry name" value="CBM_4_9"/>
    <property type="match status" value="1"/>
</dbReference>
<accession>K2SKT3</accession>
<feature type="signal peptide" evidence="2">
    <location>
        <begin position="1"/>
        <end position="16"/>
    </location>
</feature>
<evidence type="ECO:0000256" key="1">
    <source>
        <dbReference type="ARBA" id="ARBA00022801"/>
    </source>
</evidence>
<evidence type="ECO:0000313" key="4">
    <source>
        <dbReference type="EMBL" id="EKG17400.1"/>
    </source>
</evidence>
<dbReference type="PANTHER" id="PTHR36578">
    <property type="entry name" value="CHROMOSOME 15, WHOLE GENOME SHOTGUN SEQUENCE"/>
    <property type="match status" value="1"/>
</dbReference>
<dbReference type="OrthoDB" id="271448at2759"/>
<protein>
    <submittedName>
        <fullName evidence="4">Carbohydrate-binding CenC-like protein</fullName>
    </submittedName>
</protein>
<dbReference type="InParanoid" id="K2SKT3"/>
<name>K2SKT3_MACPH</name>
<proteinExistence type="predicted"/>
<evidence type="ECO:0000259" key="3">
    <source>
        <dbReference type="Pfam" id="PF02018"/>
    </source>
</evidence>
<keyword evidence="1" id="KW-0378">Hydrolase</keyword>
<dbReference type="Gene3D" id="2.60.120.260">
    <property type="entry name" value="Galactose-binding domain-like"/>
    <property type="match status" value="1"/>
</dbReference>